<dbReference type="HOGENOM" id="CLU_1013122_0_0_1"/>
<keyword evidence="4" id="KW-1185">Reference proteome</keyword>
<feature type="region of interest" description="Disordered" evidence="1">
    <location>
        <begin position="1"/>
        <end position="38"/>
    </location>
</feature>
<evidence type="ECO:0000256" key="1">
    <source>
        <dbReference type="SAM" id="MobiDB-lite"/>
    </source>
</evidence>
<evidence type="ECO:0000256" key="2">
    <source>
        <dbReference type="SAM" id="Phobius"/>
    </source>
</evidence>
<reference evidence="3 4" key="1">
    <citation type="journal article" date="2008" name="Nature">
        <title>The genome of the model beetle and pest Tribolium castaneum.</title>
        <authorList>
            <consortium name="Tribolium Genome Sequencing Consortium"/>
            <person name="Richards S."/>
            <person name="Gibbs R.A."/>
            <person name="Weinstock G.M."/>
            <person name="Brown S.J."/>
            <person name="Denell R."/>
            <person name="Beeman R.W."/>
            <person name="Gibbs R."/>
            <person name="Beeman R.W."/>
            <person name="Brown S.J."/>
            <person name="Bucher G."/>
            <person name="Friedrich M."/>
            <person name="Grimmelikhuijzen C.J."/>
            <person name="Klingler M."/>
            <person name="Lorenzen M."/>
            <person name="Richards S."/>
            <person name="Roth S."/>
            <person name="Schroder R."/>
            <person name="Tautz D."/>
            <person name="Zdobnov E.M."/>
            <person name="Muzny D."/>
            <person name="Gibbs R.A."/>
            <person name="Weinstock G.M."/>
            <person name="Attaway T."/>
            <person name="Bell S."/>
            <person name="Buhay C.J."/>
            <person name="Chandrabose M.N."/>
            <person name="Chavez D."/>
            <person name="Clerk-Blankenburg K.P."/>
            <person name="Cree A."/>
            <person name="Dao M."/>
            <person name="Davis C."/>
            <person name="Chacko J."/>
            <person name="Dinh H."/>
            <person name="Dugan-Rocha S."/>
            <person name="Fowler G."/>
            <person name="Garner T.T."/>
            <person name="Garnes J."/>
            <person name="Gnirke A."/>
            <person name="Hawes A."/>
            <person name="Hernandez J."/>
            <person name="Hines S."/>
            <person name="Holder M."/>
            <person name="Hume J."/>
            <person name="Jhangiani S.N."/>
            <person name="Joshi V."/>
            <person name="Khan Z.M."/>
            <person name="Jackson L."/>
            <person name="Kovar C."/>
            <person name="Kowis A."/>
            <person name="Lee S."/>
            <person name="Lewis L.R."/>
            <person name="Margolis J."/>
            <person name="Morgan M."/>
            <person name="Nazareth L.V."/>
            <person name="Nguyen N."/>
            <person name="Okwuonu G."/>
            <person name="Parker D."/>
            <person name="Richards S."/>
            <person name="Ruiz S.J."/>
            <person name="Santibanez J."/>
            <person name="Savard J."/>
            <person name="Scherer S.E."/>
            <person name="Schneider B."/>
            <person name="Sodergren E."/>
            <person name="Tautz D."/>
            <person name="Vattahil S."/>
            <person name="Villasana D."/>
            <person name="White C.S."/>
            <person name="Wright R."/>
            <person name="Park Y."/>
            <person name="Beeman R.W."/>
            <person name="Lord J."/>
            <person name="Oppert B."/>
            <person name="Lorenzen M."/>
            <person name="Brown S."/>
            <person name="Wang L."/>
            <person name="Savard J."/>
            <person name="Tautz D."/>
            <person name="Richards S."/>
            <person name="Weinstock G."/>
            <person name="Gibbs R.A."/>
            <person name="Liu Y."/>
            <person name="Worley K."/>
            <person name="Weinstock G."/>
            <person name="Elsik C.G."/>
            <person name="Reese J.T."/>
            <person name="Elhaik E."/>
            <person name="Landan G."/>
            <person name="Graur D."/>
            <person name="Arensburger P."/>
            <person name="Atkinson P."/>
            <person name="Beeman R.W."/>
            <person name="Beidler J."/>
            <person name="Brown S.J."/>
            <person name="Demuth J.P."/>
            <person name="Drury D.W."/>
            <person name="Du Y.Z."/>
            <person name="Fujiwara H."/>
            <person name="Lorenzen M."/>
            <person name="Maselli V."/>
            <person name="Osanai M."/>
            <person name="Park Y."/>
            <person name="Robertson H.M."/>
            <person name="Tu Z."/>
            <person name="Wang J.J."/>
            <person name="Wang S."/>
            <person name="Richards S."/>
            <person name="Song H."/>
            <person name="Zhang L."/>
            <person name="Sodergren E."/>
            <person name="Werner D."/>
            <person name="Stanke M."/>
            <person name="Morgenstern B."/>
            <person name="Solovyev V."/>
            <person name="Kosarev P."/>
            <person name="Brown G."/>
            <person name="Chen H.C."/>
            <person name="Ermolaeva O."/>
            <person name="Hlavina W."/>
            <person name="Kapustin Y."/>
            <person name="Kiryutin B."/>
            <person name="Kitts P."/>
            <person name="Maglott D."/>
            <person name="Pruitt K."/>
            <person name="Sapojnikov V."/>
            <person name="Souvorov A."/>
            <person name="Mackey A.J."/>
            <person name="Waterhouse R.M."/>
            <person name="Wyder S."/>
            <person name="Zdobnov E.M."/>
            <person name="Zdobnov E.M."/>
            <person name="Wyder S."/>
            <person name="Kriventseva E.V."/>
            <person name="Kadowaki T."/>
            <person name="Bork P."/>
            <person name="Aranda M."/>
            <person name="Bao R."/>
            <person name="Beermann A."/>
            <person name="Berns N."/>
            <person name="Bolognesi R."/>
            <person name="Bonneton F."/>
            <person name="Bopp D."/>
            <person name="Brown S.J."/>
            <person name="Bucher G."/>
            <person name="Butts T."/>
            <person name="Chaumot A."/>
            <person name="Denell R.E."/>
            <person name="Ferrier D.E."/>
            <person name="Friedrich M."/>
            <person name="Gordon C.M."/>
            <person name="Jindra M."/>
            <person name="Klingler M."/>
            <person name="Lan Q."/>
            <person name="Lattorff H.M."/>
            <person name="Laudet V."/>
            <person name="von Levetsow C."/>
            <person name="Liu Z."/>
            <person name="Lutz R."/>
            <person name="Lynch J.A."/>
            <person name="da Fonseca R.N."/>
            <person name="Posnien N."/>
            <person name="Reuter R."/>
            <person name="Roth S."/>
            <person name="Savard J."/>
            <person name="Schinko J.B."/>
            <person name="Schmitt C."/>
            <person name="Schoppmeier M."/>
            <person name="Schroder R."/>
            <person name="Shippy T.D."/>
            <person name="Simonnet F."/>
            <person name="Marques-Souza H."/>
            <person name="Tautz D."/>
            <person name="Tomoyasu Y."/>
            <person name="Trauner J."/>
            <person name="Van der Zee M."/>
            <person name="Vervoort M."/>
            <person name="Wittkopp N."/>
            <person name="Wimmer E.A."/>
            <person name="Yang X."/>
            <person name="Jones A.K."/>
            <person name="Sattelle D.B."/>
            <person name="Ebert P.R."/>
            <person name="Nelson D."/>
            <person name="Scott J.G."/>
            <person name="Beeman R.W."/>
            <person name="Muthukrishnan S."/>
            <person name="Kramer K.J."/>
            <person name="Arakane Y."/>
            <person name="Beeman R.W."/>
            <person name="Zhu Q."/>
            <person name="Hogenkamp D."/>
            <person name="Dixit R."/>
            <person name="Oppert B."/>
            <person name="Jiang H."/>
            <person name="Zou Z."/>
            <person name="Marshall J."/>
            <person name="Elpidina E."/>
            <person name="Vinokurov K."/>
            <person name="Oppert C."/>
            <person name="Zou Z."/>
            <person name="Evans J."/>
            <person name="Lu Z."/>
            <person name="Zhao P."/>
            <person name="Sumathipala N."/>
            <person name="Altincicek B."/>
            <person name="Vilcinskas A."/>
            <person name="Williams M."/>
            <person name="Hultmark D."/>
            <person name="Hetru C."/>
            <person name="Jiang H."/>
            <person name="Grimmelikhuijzen C.J."/>
            <person name="Hauser F."/>
            <person name="Cazzamali G."/>
            <person name="Williamson M."/>
            <person name="Park Y."/>
            <person name="Li B."/>
            <person name="Tanaka Y."/>
            <person name="Predel R."/>
            <person name="Neupert S."/>
            <person name="Schachtner J."/>
            <person name="Verleyen P."/>
            <person name="Raible F."/>
            <person name="Bork P."/>
            <person name="Friedrich M."/>
            <person name="Walden K.K."/>
            <person name="Robertson H.M."/>
            <person name="Angeli S."/>
            <person name="Foret S."/>
            <person name="Bucher G."/>
            <person name="Schuetz S."/>
            <person name="Maleszka R."/>
            <person name="Wimmer E.A."/>
            <person name="Beeman R.W."/>
            <person name="Lorenzen M."/>
            <person name="Tomoyasu Y."/>
            <person name="Miller S.C."/>
            <person name="Grossmann D."/>
            <person name="Bucher G."/>
        </authorList>
    </citation>
    <scope>NUCLEOTIDE SEQUENCE [LARGE SCALE GENOMIC DNA]</scope>
    <source>
        <strain evidence="3 4">Georgia GA2</strain>
    </source>
</reference>
<dbReference type="AlphaFoldDB" id="D6WW28"/>
<protein>
    <submittedName>
        <fullName evidence="3">Uncharacterized protein</fullName>
    </submittedName>
</protein>
<evidence type="ECO:0000313" key="3">
    <source>
        <dbReference type="EMBL" id="EFA08654.1"/>
    </source>
</evidence>
<keyword evidence="2" id="KW-0812">Transmembrane</keyword>
<dbReference type="KEGG" id="tca:103313936"/>
<sequence>MSRRLPSTHCRTTSDNPYQPTTVPAPHGCAHHHHHLQHERAPYRNGHTVIDTALSDDTLTDSYDLYHKHYASFSDESDDCRRMSRNSRKLRENPAVHKDVRRVYPQGLYQEVPTQQIEAPRRPPDRPQSSMSSGVTSAIVDGCGGKCQTFENVCYFFLQLVFMMGILIGVSLCIAGLVLRKSAARNLQVLVYIGILLGIVSGVLLGIQWNARHVAKKRKMAVRNAKRGPIPLETLQPRGPLPMVAVQEGQRVVPQVLRPVHDQQGIPWWRRKDLV</sequence>
<proteinExistence type="predicted"/>
<evidence type="ECO:0000313" key="4">
    <source>
        <dbReference type="Proteomes" id="UP000007266"/>
    </source>
</evidence>
<dbReference type="PhylomeDB" id="D6WW28"/>
<feature type="transmembrane region" description="Helical" evidence="2">
    <location>
        <begin position="189"/>
        <end position="209"/>
    </location>
</feature>
<feature type="region of interest" description="Disordered" evidence="1">
    <location>
        <begin position="112"/>
        <end position="133"/>
    </location>
</feature>
<keyword evidence="2" id="KW-0472">Membrane</keyword>
<feature type="compositionally biased region" description="Polar residues" evidence="1">
    <location>
        <begin position="9"/>
        <end position="22"/>
    </location>
</feature>
<accession>D6WW28</accession>
<dbReference type="EMBL" id="KQ971361">
    <property type="protein sequence ID" value="EFA08654.1"/>
    <property type="molecule type" value="Genomic_DNA"/>
</dbReference>
<dbReference type="InParanoid" id="D6WW28"/>
<keyword evidence="2" id="KW-1133">Transmembrane helix</keyword>
<dbReference type="eggNOG" id="ENOG502SAQ6">
    <property type="taxonomic scope" value="Eukaryota"/>
</dbReference>
<feature type="transmembrane region" description="Helical" evidence="2">
    <location>
        <begin position="156"/>
        <end position="177"/>
    </location>
</feature>
<reference evidence="3 4" key="2">
    <citation type="journal article" date="2010" name="Nucleic Acids Res.">
        <title>BeetleBase in 2010: revisions to provide comprehensive genomic information for Tribolium castaneum.</title>
        <authorList>
            <person name="Kim H.S."/>
            <person name="Murphy T."/>
            <person name="Xia J."/>
            <person name="Caragea D."/>
            <person name="Park Y."/>
            <person name="Beeman R.W."/>
            <person name="Lorenzen M.D."/>
            <person name="Butcher S."/>
            <person name="Manak J.R."/>
            <person name="Brown S.J."/>
        </authorList>
    </citation>
    <scope>GENOME REANNOTATION</scope>
    <source>
        <strain evidence="3 4">Georgia GA2</strain>
    </source>
</reference>
<gene>
    <name evidence="3" type="primary">AUGUSTUS-3.0.2_06319</name>
    <name evidence="3" type="ORF">TcasGA2_TC006319</name>
</gene>
<dbReference type="Proteomes" id="UP000007266">
    <property type="component" value="Linkage group 8"/>
</dbReference>
<organism evidence="3 4">
    <name type="scientific">Tribolium castaneum</name>
    <name type="common">Red flour beetle</name>
    <dbReference type="NCBI Taxonomy" id="7070"/>
    <lineage>
        <taxon>Eukaryota</taxon>
        <taxon>Metazoa</taxon>
        <taxon>Ecdysozoa</taxon>
        <taxon>Arthropoda</taxon>
        <taxon>Hexapoda</taxon>
        <taxon>Insecta</taxon>
        <taxon>Pterygota</taxon>
        <taxon>Neoptera</taxon>
        <taxon>Endopterygota</taxon>
        <taxon>Coleoptera</taxon>
        <taxon>Polyphaga</taxon>
        <taxon>Cucujiformia</taxon>
        <taxon>Tenebrionidae</taxon>
        <taxon>Tenebrionidae incertae sedis</taxon>
        <taxon>Tribolium</taxon>
    </lineage>
</organism>
<name>D6WW28_TRICA</name>